<dbReference type="InterPro" id="IPR001660">
    <property type="entry name" value="SAM"/>
</dbReference>
<dbReference type="PROSITE" id="PS50105">
    <property type="entry name" value="SAM_DOMAIN"/>
    <property type="match status" value="1"/>
</dbReference>
<proteinExistence type="predicted"/>
<evidence type="ECO:0000259" key="2">
    <source>
        <dbReference type="PROSITE" id="PS50105"/>
    </source>
</evidence>
<name>A0A9N9FZG6_9GLOM</name>
<comment type="caution">
    <text evidence="3">The sequence shown here is derived from an EMBL/GenBank/DDBJ whole genome shotgun (WGS) entry which is preliminary data.</text>
</comment>
<keyword evidence="4" id="KW-1185">Reference proteome</keyword>
<evidence type="ECO:0000313" key="4">
    <source>
        <dbReference type="Proteomes" id="UP000789739"/>
    </source>
</evidence>
<feature type="region of interest" description="Disordered" evidence="1">
    <location>
        <begin position="50"/>
        <end position="88"/>
    </location>
</feature>
<feature type="compositionally biased region" description="Polar residues" evidence="1">
    <location>
        <begin position="63"/>
        <end position="88"/>
    </location>
</feature>
<sequence length="438" mass="50143">MGGSVILSVVQETIPYMSVGETELYKMQIYGSNPEAVDKLEKEFGLDNNKYQRHSKSAKRRQQVPQTTLTYNTPLTDNAPLTDNSSPTNDIPLVSDTQDFTQINTLLVVNPLKLPAKNMTLFSFEVEELVDFRLRVLQEVRLLSENTHIKSKDMILSYRTTKTGVGTALCVDDDYRKFLEEYKLLQVSQKKKEMTIIVTLKKPLKRKDMSDDEASASTDASEDRGGWGRQKKKKKKKKTKHSGLDKATEEKATKINEIRNRYYCSEHGHPCLIDENGHLKLTAAHLTVWAYDWTQGVAGLDTPPTHPIFRSVQKKKTPIKQLISQSLQSASNMPHYAPPTCTYCHCQQFLPSQHSYHHPFNYMPHHTAKRKTPTMHEFLEELDKTHGEGEFTQYLDIFLENKITISSIKHLNDNYFNLMGIDKIGHRILLLQAAIDCE</sequence>
<feature type="compositionally biased region" description="Basic residues" evidence="1">
    <location>
        <begin position="229"/>
        <end position="241"/>
    </location>
</feature>
<feature type="domain" description="SAM" evidence="2">
    <location>
        <begin position="370"/>
        <end position="433"/>
    </location>
</feature>
<protein>
    <submittedName>
        <fullName evidence="3">11573_t:CDS:1</fullName>
    </submittedName>
</protein>
<evidence type="ECO:0000313" key="3">
    <source>
        <dbReference type="EMBL" id="CAG8568375.1"/>
    </source>
</evidence>
<feature type="compositionally biased region" description="Basic residues" evidence="1">
    <location>
        <begin position="51"/>
        <end position="62"/>
    </location>
</feature>
<dbReference type="Pfam" id="PF07647">
    <property type="entry name" value="SAM_2"/>
    <property type="match status" value="1"/>
</dbReference>
<reference evidence="3" key="1">
    <citation type="submission" date="2021-06" db="EMBL/GenBank/DDBJ databases">
        <authorList>
            <person name="Kallberg Y."/>
            <person name="Tangrot J."/>
            <person name="Rosling A."/>
        </authorList>
    </citation>
    <scope>NUCLEOTIDE SEQUENCE</scope>
    <source>
        <strain evidence="3">BR232B</strain>
    </source>
</reference>
<dbReference type="EMBL" id="CAJVPI010000746">
    <property type="protein sequence ID" value="CAG8568375.1"/>
    <property type="molecule type" value="Genomic_DNA"/>
</dbReference>
<dbReference type="SUPFAM" id="SSF47769">
    <property type="entry name" value="SAM/Pointed domain"/>
    <property type="match status" value="1"/>
</dbReference>
<organism evidence="3 4">
    <name type="scientific">Paraglomus brasilianum</name>
    <dbReference type="NCBI Taxonomy" id="144538"/>
    <lineage>
        <taxon>Eukaryota</taxon>
        <taxon>Fungi</taxon>
        <taxon>Fungi incertae sedis</taxon>
        <taxon>Mucoromycota</taxon>
        <taxon>Glomeromycotina</taxon>
        <taxon>Glomeromycetes</taxon>
        <taxon>Paraglomerales</taxon>
        <taxon>Paraglomeraceae</taxon>
        <taxon>Paraglomus</taxon>
    </lineage>
</organism>
<accession>A0A9N9FZG6</accession>
<dbReference type="Gene3D" id="1.10.150.50">
    <property type="entry name" value="Transcription Factor, Ets-1"/>
    <property type="match status" value="1"/>
</dbReference>
<dbReference type="AlphaFoldDB" id="A0A9N9FZG6"/>
<feature type="region of interest" description="Disordered" evidence="1">
    <location>
        <begin position="208"/>
        <end position="251"/>
    </location>
</feature>
<dbReference type="InterPro" id="IPR013761">
    <property type="entry name" value="SAM/pointed_sf"/>
</dbReference>
<feature type="compositionally biased region" description="Basic and acidic residues" evidence="1">
    <location>
        <begin position="242"/>
        <end position="251"/>
    </location>
</feature>
<dbReference type="CDD" id="cd09487">
    <property type="entry name" value="SAM_superfamily"/>
    <property type="match status" value="1"/>
</dbReference>
<evidence type="ECO:0000256" key="1">
    <source>
        <dbReference type="SAM" id="MobiDB-lite"/>
    </source>
</evidence>
<gene>
    <name evidence="3" type="ORF">PBRASI_LOCUS5965</name>
</gene>
<dbReference type="OrthoDB" id="2372343at2759"/>
<dbReference type="Proteomes" id="UP000789739">
    <property type="component" value="Unassembled WGS sequence"/>
</dbReference>